<feature type="region of interest" description="Disordered" evidence="2">
    <location>
        <begin position="19"/>
        <end position="38"/>
    </location>
</feature>
<dbReference type="Pfam" id="PF00071">
    <property type="entry name" value="Ras"/>
    <property type="match status" value="1"/>
</dbReference>
<evidence type="ECO:0000256" key="2">
    <source>
        <dbReference type="SAM" id="MobiDB-lite"/>
    </source>
</evidence>
<dbReference type="PRINTS" id="PR00449">
    <property type="entry name" value="RASTRNSFRMNG"/>
</dbReference>
<keyword evidence="1" id="KW-0547">Nucleotide-binding</keyword>
<dbReference type="InterPro" id="IPR027417">
    <property type="entry name" value="P-loop_NTPase"/>
</dbReference>
<dbReference type="PROSITE" id="PS51420">
    <property type="entry name" value="RHO"/>
    <property type="match status" value="1"/>
</dbReference>
<dbReference type="InterPro" id="IPR005225">
    <property type="entry name" value="Small_GTP-bd"/>
</dbReference>
<dbReference type="NCBIfam" id="TIGR00231">
    <property type="entry name" value="small_GTP"/>
    <property type="match status" value="1"/>
</dbReference>
<organism evidence="3 4">
    <name type="scientific">Epicoccum nigrum</name>
    <name type="common">Soil fungus</name>
    <name type="synonym">Epicoccum purpurascens</name>
    <dbReference type="NCBI Taxonomy" id="105696"/>
    <lineage>
        <taxon>Eukaryota</taxon>
        <taxon>Fungi</taxon>
        <taxon>Dikarya</taxon>
        <taxon>Ascomycota</taxon>
        <taxon>Pezizomycotina</taxon>
        <taxon>Dothideomycetes</taxon>
        <taxon>Pleosporomycetidae</taxon>
        <taxon>Pleosporales</taxon>
        <taxon>Pleosporineae</taxon>
        <taxon>Didymellaceae</taxon>
        <taxon>Epicoccum</taxon>
    </lineage>
</organism>
<dbReference type="SMART" id="SM00174">
    <property type="entry name" value="RHO"/>
    <property type="match status" value="1"/>
</dbReference>
<accession>A0A1Y2M521</accession>
<feature type="compositionally biased region" description="Acidic residues" evidence="2">
    <location>
        <begin position="203"/>
        <end position="227"/>
    </location>
</feature>
<dbReference type="InterPro" id="IPR001806">
    <property type="entry name" value="Small_GTPase"/>
</dbReference>
<reference evidence="3 4" key="1">
    <citation type="journal article" date="2017" name="Genome Announc.">
        <title>Genome sequence of the saprophytic ascomycete Epicoccum nigrum ICMP 19927 strain isolated from New Zealand.</title>
        <authorList>
            <person name="Fokin M."/>
            <person name="Fleetwood D."/>
            <person name="Weir B.S."/>
            <person name="Villas-Boas S.G."/>
        </authorList>
    </citation>
    <scope>NUCLEOTIDE SEQUENCE [LARGE SCALE GENOMIC DNA]</scope>
    <source>
        <strain evidence="3 4">ICMP 19927</strain>
    </source>
</reference>
<dbReference type="SUPFAM" id="SSF52540">
    <property type="entry name" value="P-loop containing nucleoside triphosphate hydrolases"/>
    <property type="match status" value="1"/>
</dbReference>
<dbReference type="AlphaFoldDB" id="A0A1Y2M521"/>
<dbReference type="Gene3D" id="3.40.50.300">
    <property type="entry name" value="P-loop containing nucleotide triphosphate hydrolases"/>
    <property type="match status" value="1"/>
</dbReference>
<evidence type="ECO:0000313" key="3">
    <source>
        <dbReference type="EMBL" id="OSS50919.1"/>
    </source>
</evidence>
<dbReference type="FunFam" id="3.40.50.300:FF:000611">
    <property type="entry name" value="RAB GTPase Vps21/Ypt51, putative"/>
    <property type="match status" value="1"/>
</dbReference>
<dbReference type="SMART" id="SM00176">
    <property type="entry name" value="RAN"/>
    <property type="match status" value="1"/>
</dbReference>
<dbReference type="PROSITE" id="PS51419">
    <property type="entry name" value="RAB"/>
    <property type="match status" value="1"/>
</dbReference>
<protein>
    <submittedName>
        <fullName evidence="3">Uncharacterized protein</fullName>
    </submittedName>
</protein>
<dbReference type="GO" id="GO:0005525">
    <property type="term" value="F:GTP binding"/>
    <property type="evidence" value="ECO:0007669"/>
    <property type="project" value="InterPro"/>
</dbReference>
<dbReference type="SMART" id="SM00175">
    <property type="entry name" value="RAB"/>
    <property type="match status" value="1"/>
</dbReference>
<dbReference type="CDD" id="cd01860">
    <property type="entry name" value="Rab5_related"/>
    <property type="match status" value="1"/>
</dbReference>
<dbReference type="PROSITE" id="PS51421">
    <property type="entry name" value="RAS"/>
    <property type="match status" value="1"/>
</dbReference>
<proteinExistence type="predicted"/>
<dbReference type="SMART" id="SM00173">
    <property type="entry name" value="RAS"/>
    <property type="match status" value="1"/>
</dbReference>
<dbReference type="Proteomes" id="UP000193240">
    <property type="component" value="Unassembled WGS sequence"/>
</dbReference>
<name>A0A1Y2M521_EPING</name>
<dbReference type="FunCoup" id="A0A1Y2M521">
    <property type="interactions" value="1011"/>
</dbReference>
<dbReference type="GO" id="GO:0003924">
    <property type="term" value="F:GTPase activity"/>
    <property type="evidence" value="ECO:0007669"/>
    <property type="project" value="InterPro"/>
</dbReference>
<dbReference type="STRING" id="105696.A0A1Y2M521"/>
<keyword evidence="4" id="KW-1185">Reference proteome</keyword>
<gene>
    <name evidence="3" type="ORF">B5807_04226</name>
</gene>
<dbReference type="OMA" id="PRTHHID"/>
<dbReference type="EMBL" id="KZ107841">
    <property type="protein sequence ID" value="OSS50919.1"/>
    <property type="molecule type" value="Genomic_DNA"/>
</dbReference>
<evidence type="ECO:0000256" key="1">
    <source>
        <dbReference type="ARBA" id="ARBA00022741"/>
    </source>
</evidence>
<feature type="region of interest" description="Disordered" evidence="2">
    <location>
        <begin position="202"/>
        <end position="228"/>
    </location>
</feature>
<dbReference type="PANTHER" id="PTHR47978">
    <property type="match status" value="1"/>
</dbReference>
<sequence>MFVTAAEGRHEHAYRVHLHTPPPPLPHTTSPHTYPRPYSRRLLTLPTFRQRLDPTHPRRPAPRTHHIDAMADASAQPKPSSSVKLVLLGEAAVGKSSLVMRFVNNDFQENKEPTIGAAFLTQKCNLPTRTIKFEIWDTAGQERFASLAPMYYRNAQAALVVYDITKPSSLTKAQHWVAELHRQASPGIVIALVGNKADLAAEAADDTNEDADAAPPAEGDDAADDDGADARRVPIKTAKAYADEESLLFFETSAKTGQNVADVFTAIANAIPETSLKGPRGVGGQTNLGRQEDARVNLGTARTEGAKEGCAC</sequence>
<evidence type="ECO:0000313" key="4">
    <source>
        <dbReference type="Proteomes" id="UP000193240"/>
    </source>
</evidence>
<dbReference type="InParanoid" id="A0A1Y2M521"/>